<evidence type="ECO:0000259" key="4">
    <source>
        <dbReference type="PROSITE" id="PS51371"/>
    </source>
</evidence>
<feature type="domain" description="CBS" evidence="4">
    <location>
        <begin position="72"/>
        <end position="128"/>
    </location>
</feature>
<dbReference type="Gene3D" id="3.10.580.10">
    <property type="entry name" value="CBS-domain"/>
    <property type="match status" value="2"/>
</dbReference>
<dbReference type="Proteomes" id="UP001300763">
    <property type="component" value="Unassembled WGS sequence"/>
</dbReference>
<dbReference type="SUPFAM" id="SSF52402">
    <property type="entry name" value="Adenine nucleotide alpha hydrolases-like"/>
    <property type="match status" value="1"/>
</dbReference>
<feature type="domain" description="CBS" evidence="4">
    <location>
        <begin position="14"/>
        <end position="71"/>
    </location>
</feature>
<dbReference type="CDD" id="cd00293">
    <property type="entry name" value="USP-like"/>
    <property type="match status" value="1"/>
</dbReference>
<dbReference type="SUPFAM" id="SSF54631">
    <property type="entry name" value="CBS-domain pair"/>
    <property type="match status" value="1"/>
</dbReference>
<dbReference type="PRINTS" id="PR01438">
    <property type="entry name" value="UNVRSLSTRESS"/>
</dbReference>
<proteinExistence type="inferred from homology"/>
<dbReference type="Gene3D" id="3.40.50.620">
    <property type="entry name" value="HUPs"/>
    <property type="match status" value="1"/>
</dbReference>
<dbReference type="InterPro" id="IPR051462">
    <property type="entry name" value="CBS_domain-containing"/>
</dbReference>
<gene>
    <name evidence="5" type="ORF">PGB27_21340</name>
</gene>
<dbReference type="Pfam" id="PF00582">
    <property type="entry name" value="Usp"/>
    <property type="match status" value="1"/>
</dbReference>
<dbReference type="InterPro" id="IPR006016">
    <property type="entry name" value="UspA"/>
</dbReference>
<dbReference type="PANTHER" id="PTHR48108:SF26">
    <property type="entry name" value="CBS DOMAIN-CONTAINING PROTEIN DDB_G0289609"/>
    <property type="match status" value="1"/>
</dbReference>
<evidence type="ECO:0000313" key="5">
    <source>
        <dbReference type="EMBL" id="MDD7967894.1"/>
    </source>
</evidence>
<keyword evidence="3" id="KW-0129">CBS domain</keyword>
<dbReference type="InterPro" id="IPR000644">
    <property type="entry name" value="CBS_dom"/>
</dbReference>
<sequence length="292" mass="30252">MDTASGPRRARDLMTSPVLTVPPDAPRAAVAALLVSHGIASAPVVDARGRLLGVVDERRLVGAADDAPAAELMTHVPTADPDTPVDELVDRLLDAGCRAVPILREEIPVGVVSRRDVLRRVARGELDVHGSHVAADAPVVVGVDGSDESVQALRWAAGVAQAEGVPLVALTASGPPDLYGTTGDLAQAARRLLEGAVRRALGDDAAERVRLRLEVREGRPARVLLRASEDARMLVLGTRHVEGLGDPPGGSVTARLVSRAWCPVVAVVPVPEHAPAGHAADAVSAGWGGQAR</sequence>
<comment type="caution">
    <text evidence="5">The sequence shown here is derived from an EMBL/GenBank/DDBJ whole genome shotgun (WGS) entry which is preliminary data.</text>
</comment>
<dbReference type="InterPro" id="IPR046342">
    <property type="entry name" value="CBS_dom_sf"/>
</dbReference>
<dbReference type="PROSITE" id="PS51371">
    <property type="entry name" value="CBS"/>
    <property type="match status" value="2"/>
</dbReference>
<dbReference type="RefSeq" id="WP_274202428.1">
    <property type="nucleotide sequence ID" value="NZ_JAQZAO010000010.1"/>
</dbReference>
<comment type="similarity">
    <text evidence="1">Belongs to the universal stress protein A family.</text>
</comment>
<evidence type="ECO:0000256" key="1">
    <source>
        <dbReference type="ARBA" id="ARBA00008791"/>
    </source>
</evidence>
<dbReference type="EMBL" id="JAQZAO010000010">
    <property type="protein sequence ID" value="MDD7967894.1"/>
    <property type="molecule type" value="Genomic_DNA"/>
</dbReference>
<protein>
    <submittedName>
        <fullName evidence="5">CBS domain-containing protein</fullName>
    </submittedName>
</protein>
<dbReference type="InterPro" id="IPR006015">
    <property type="entry name" value="Universal_stress_UspA"/>
</dbReference>
<keyword evidence="6" id="KW-1185">Reference proteome</keyword>
<dbReference type="SMART" id="SM00116">
    <property type="entry name" value="CBS"/>
    <property type="match status" value="2"/>
</dbReference>
<name>A0ABT5SYR4_9PSEU</name>
<organism evidence="5 6">
    <name type="scientific">Actinomycetospora lemnae</name>
    <dbReference type="NCBI Taxonomy" id="3019891"/>
    <lineage>
        <taxon>Bacteria</taxon>
        <taxon>Bacillati</taxon>
        <taxon>Actinomycetota</taxon>
        <taxon>Actinomycetes</taxon>
        <taxon>Pseudonocardiales</taxon>
        <taxon>Pseudonocardiaceae</taxon>
        <taxon>Actinomycetospora</taxon>
    </lineage>
</organism>
<keyword evidence="2" id="KW-0677">Repeat</keyword>
<evidence type="ECO:0000256" key="3">
    <source>
        <dbReference type="PROSITE-ProRule" id="PRU00703"/>
    </source>
</evidence>
<evidence type="ECO:0000256" key="2">
    <source>
        <dbReference type="ARBA" id="ARBA00022737"/>
    </source>
</evidence>
<evidence type="ECO:0000313" key="6">
    <source>
        <dbReference type="Proteomes" id="UP001300763"/>
    </source>
</evidence>
<reference evidence="5 6" key="1">
    <citation type="submission" date="2023-02" db="EMBL/GenBank/DDBJ databases">
        <title>Genome sequencing required for Actinomycetospora new species description.</title>
        <authorList>
            <person name="Saimee Y."/>
            <person name="Duangmal K."/>
        </authorList>
    </citation>
    <scope>NUCLEOTIDE SEQUENCE [LARGE SCALE GENOMIC DNA]</scope>
    <source>
        <strain evidence="5 6">DW7H6</strain>
    </source>
</reference>
<dbReference type="Pfam" id="PF00571">
    <property type="entry name" value="CBS"/>
    <property type="match status" value="2"/>
</dbReference>
<dbReference type="PANTHER" id="PTHR48108">
    <property type="entry name" value="CBS DOMAIN-CONTAINING PROTEIN CBSX2, CHLOROPLASTIC"/>
    <property type="match status" value="1"/>
</dbReference>
<accession>A0ABT5SYR4</accession>
<dbReference type="InterPro" id="IPR014729">
    <property type="entry name" value="Rossmann-like_a/b/a_fold"/>
</dbReference>